<evidence type="ECO:0000259" key="9">
    <source>
        <dbReference type="PROSITE" id="PS50112"/>
    </source>
</evidence>
<dbReference type="NCBIfam" id="TIGR00229">
    <property type="entry name" value="sensory_box"/>
    <property type="match status" value="1"/>
</dbReference>
<sequence>MRNQSEDRRSHGNDLLRAVVDTTVDGMIIIDRAGVVRIFNRAACDLFGYTAQEVVGHNVAMLMPPGDREHHDDYMQRYHASGQRRIIGIGREVQGQRKDGTVFPMNLAVGEIKGGTDYAYVGVVRDLTAQKHSYGALAEATSRAELASAAKTQFLSRMSHELRTPMNAVLGFAQLLRMAKPAEVSETHYNEYLDAIVGASKHLVALIDDILEFARVDGGALRFQCRALNLAQAVAEAIRMTLALAERLGVTVINRVEDAEGDLTVQADPVRLRQCIVNLLTNAIKYNRAAGQVYLDALDDRRSEGLLQLAVRDTGVGIPEARVLELFRPFTRLHPELEHVEGAGIGLAITKQLIEAMGGGVSVKSTVGVGSTFFLDIPLASRIEKQEERKAAFKPRKIVLYVEDNPKNVHLMESLMRQVPGVELKVAYSAELGLEIARSHPVRVIILDITLPGMDGFQALQQLRARRDTADVPVIGLSARASNADIERAAELGFYRYLTKPVNVPELMDTLRAVL</sequence>
<dbReference type="Pfam" id="PF00512">
    <property type="entry name" value="HisKA"/>
    <property type="match status" value="1"/>
</dbReference>
<evidence type="ECO:0000259" key="8">
    <source>
        <dbReference type="PROSITE" id="PS50110"/>
    </source>
</evidence>
<protein>
    <recommendedName>
        <fullName evidence="2">histidine kinase</fullName>
        <ecNumber evidence="2">2.7.13.3</ecNumber>
    </recommendedName>
</protein>
<dbReference type="PRINTS" id="PR00344">
    <property type="entry name" value="BCTRLSENSOR"/>
</dbReference>
<dbReference type="SMART" id="SM00091">
    <property type="entry name" value="PAS"/>
    <property type="match status" value="1"/>
</dbReference>
<dbReference type="PANTHER" id="PTHR43047">
    <property type="entry name" value="TWO-COMPONENT HISTIDINE PROTEIN KINASE"/>
    <property type="match status" value="1"/>
</dbReference>
<proteinExistence type="predicted"/>
<dbReference type="Pfam" id="PF00072">
    <property type="entry name" value="Response_reg"/>
    <property type="match status" value="1"/>
</dbReference>
<dbReference type="InterPro" id="IPR000014">
    <property type="entry name" value="PAS"/>
</dbReference>
<dbReference type="EC" id="2.7.13.3" evidence="2"/>
<dbReference type="PROSITE" id="PS50112">
    <property type="entry name" value="PAS"/>
    <property type="match status" value="1"/>
</dbReference>
<dbReference type="InterPro" id="IPR036890">
    <property type="entry name" value="HATPase_C_sf"/>
</dbReference>
<feature type="domain" description="Response regulatory" evidence="8">
    <location>
        <begin position="398"/>
        <end position="515"/>
    </location>
</feature>
<dbReference type="Gene3D" id="3.30.565.10">
    <property type="entry name" value="Histidine kinase-like ATPase, C-terminal domain"/>
    <property type="match status" value="1"/>
</dbReference>
<dbReference type="SUPFAM" id="SSF52172">
    <property type="entry name" value="CheY-like"/>
    <property type="match status" value="1"/>
</dbReference>
<dbReference type="CDD" id="cd00130">
    <property type="entry name" value="PAS"/>
    <property type="match status" value="1"/>
</dbReference>
<dbReference type="SMART" id="SM00448">
    <property type="entry name" value="REC"/>
    <property type="match status" value="1"/>
</dbReference>
<comment type="catalytic activity">
    <reaction evidence="1">
        <text>ATP + protein L-histidine = ADP + protein N-phospho-L-histidine.</text>
        <dbReference type="EC" id="2.7.13.3"/>
    </reaction>
</comment>
<keyword evidence="5" id="KW-0418">Kinase</keyword>
<keyword evidence="4" id="KW-0808">Transferase</keyword>
<dbReference type="PROSITE" id="PS50109">
    <property type="entry name" value="HIS_KIN"/>
    <property type="match status" value="1"/>
</dbReference>
<dbReference type="InterPro" id="IPR013767">
    <property type="entry name" value="PAS_fold"/>
</dbReference>
<dbReference type="Gene3D" id="3.40.50.2300">
    <property type="match status" value="1"/>
</dbReference>
<evidence type="ECO:0000256" key="4">
    <source>
        <dbReference type="ARBA" id="ARBA00022679"/>
    </source>
</evidence>
<dbReference type="PANTHER" id="PTHR43047:SF64">
    <property type="entry name" value="HISTIDINE KINASE CONTAINING CHEY-HOMOLOGOUS RECEIVER DOMAIN AND PAS DOMAIN-RELATED"/>
    <property type="match status" value="1"/>
</dbReference>
<feature type="domain" description="PAS" evidence="9">
    <location>
        <begin position="12"/>
        <end position="82"/>
    </location>
</feature>
<dbReference type="SUPFAM" id="SSF55874">
    <property type="entry name" value="ATPase domain of HSP90 chaperone/DNA topoisomerase II/histidine kinase"/>
    <property type="match status" value="1"/>
</dbReference>
<name>A0ABU0YPE1_9PROT</name>
<evidence type="ECO:0000256" key="1">
    <source>
        <dbReference type="ARBA" id="ARBA00000085"/>
    </source>
</evidence>
<dbReference type="Proteomes" id="UP001230156">
    <property type="component" value="Unassembled WGS sequence"/>
</dbReference>
<keyword evidence="3 6" id="KW-0597">Phosphoprotein</keyword>
<evidence type="ECO:0000256" key="6">
    <source>
        <dbReference type="PROSITE-ProRule" id="PRU00169"/>
    </source>
</evidence>
<evidence type="ECO:0000313" key="10">
    <source>
        <dbReference type="EMBL" id="MDQ7248503.1"/>
    </source>
</evidence>
<dbReference type="SUPFAM" id="SSF47384">
    <property type="entry name" value="Homodimeric domain of signal transducing histidine kinase"/>
    <property type="match status" value="1"/>
</dbReference>
<dbReference type="InterPro" id="IPR036097">
    <property type="entry name" value="HisK_dim/P_sf"/>
</dbReference>
<dbReference type="SUPFAM" id="SSF55785">
    <property type="entry name" value="PYP-like sensor domain (PAS domain)"/>
    <property type="match status" value="1"/>
</dbReference>
<dbReference type="RefSeq" id="WP_379955983.1">
    <property type="nucleotide sequence ID" value="NZ_JAUYVI010000004.1"/>
</dbReference>
<dbReference type="Pfam" id="PF00989">
    <property type="entry name" value="PAS"/>
    <property type="match status" value="1"/>
</dbReference>
<dbReference type="InterPro" id="IPR004358">
    <property type="entry name" value="Sig_transdc_His_kin-like_C"/>
</dbReference>
<dbReference type="PROSITE" id="PS50110">
    <property type="entry name" value="RESPONSE_REGULATORY"/>
    <property type="match status" value="1"/>
</dbReference>
<evidence type="ECO:0000256" key="3">
    <source>
        <dbReference type="ARBA" id="ARBA00022553"/>
    </source>
</evidence>
<dbReference type="InterPro" id="IPR003661">
    <property type="entry name" value="HisK_dim/P_dom"/>
</dbReference>
<dbReference type="CDD" id="cd00082">
    <property type="entry name" value="HisKA"/>
    <property type="match status" value="1"/>
</dbReference>
<evidence type="ECO:0000313" key="11">
    <source>
        <dbReference type="Proteomes" id="UP001230156"/>
    </source>
</evidence>
<dbReference type="InterPro" id="IPR003594">
    <property type="entry name" value="HATPase_dom"/>
</dbReference>
<gene>
    <name evidence="10" type="ORF">Q8A70_12535</name>
</gene>
<dbReference type="InterPro" id="IPR005467">
    <property type="entry name" value="His_kinase_dom"/>
</dbReference>
<feature type="domain" description="Histidine kinase" evidence="7">
    <location>
        <begin position="157"/>
        <end position="381"/>
    </location>
</feature>
<feature type="modified residue" description="4-aspartylphosphate" evidence="6">
    <location>
        <position position="448"/>
    </location>
</feature>
<evidence type="ECO:0000259" key="7">
    <source>
        <dbReference type="PROSITE" id="PS50109"/>
    </source>
</evidence>
<evidence type="ECO:0000256" key="5">
    <source>
        <dbReference type="ARBA" id="ARBA00022777"/>
    </source>
</evidence>
<accession>A0ABU0YPE1</accession>
<dbReference type="InterPro" id="IPR001789">
    <property type="entry name" value="Sig_transdc_resp-reg_receiver"/>
</dbReference>
<evidence type="ECO:0000256" key="2">
    <source>
        <dbReference type="ARBA" id="ARBA00012438"/>
    </source>
</evidence>
<keyword evidence="11" id="KW-1185">Reference proteome</keyword>
<reference evidence="11" key="1">
    <citation type="submission" date="2023-08" db="EMBL/GenBank/DDBJ databases">
        <title>Rhodospirillaceae gen. nov., a novel taxon isolated from the Yangtze River Yuezi River estuary sludge.</title>
        <authorList>
            <person name="Ruan L."/>
        </authorList>
    </citation>
    <scope>NUCLEOTIDE SEQUENCE [LARGE SCALE GENOMIC DNA]</scope>
    <source>
        <strain evidence="11">R-7</strain>
    </source>
</reference>
<comment type="caution">
    <text evidence="10">The sequence shown here is derived from an EMBL/GenBank/DDBJ whole genome shotgun (WGS) entry which is preliminary data.</text>
</comment>
<dbReference type="Gene3D" id="1.10.287.130">
    <property type="match status" value="1"/>
</dbReference>
<organism evidence="10 11">
    <name type="scientific">Dongia sedimenti</name>
    <dbReference type="NCBI Taxonomy" id="3064282"/>
    <lineage>
        <taxon>Bacteria</taxon>
        <taxon>Pseudomonadati</taxon>
        <taxon>Pseudomonadota</taxon>
        <taxon>Alphaproteobacteria</taxon>
        <taxon>Rhodospirillales</taxon>
        <taxon>Dongiaceae</taxon>
        <taxon>Dongia</taxon>
    </lineage>
</organism>
<dbReference type="SMART" id="SM00387">
    <property type="entry name" value="HATPase_c"/>
    <property type="match status" value="1"/>
</dbReference>
<dbReference type="EMBL" id="JAUYVI010000004">
    <property type="protein sequence ID" value="MDQ7248503.1"/>
    <property type="molecule type" value="Genomic_DNA"/>
</dbReference>
<dbReference type="InterPro" id="IPR011006">
    <property type="entry name" value="CheY-like_superfamily"/>
</dbReference>
<dbReference type="InterPro" id="IPR035965">
    <property type="entry name" value="PAS-like_dom_sf"/>
</dbReference>
<dbReference type="Pfam" id="PF02518">
    <property type="entry name" value="HATPase_c"/>
    <property type="match status" value="1"/>
</dbReference>
<dbReference type="Gene3D" id="3.30.450.20">
    <property type="entry name" value="PAS domain"/>
    <property type="match status" value="1"/>
</dbReference>
<dbReference type="SMART" id="SM00388">
    <property type="entry name" value="HisKA"/>
    <property type="match status" value="1"/>
</dbReference>